<accession>A0A4Y8D785</accession>
<keyword evidence="2" id="KW-1185">Reference proteome</keyword>
<evidence type="ECO:0000313" key="2">
    <source>
        <dbReference type="Proteomes" id="UP000297299"/>
    </source>
</evidence>
<sequence>MAGGRSEMLITDRRESRSASFGFRVSRESQPPSRLAGTNLAVFPQGFIQIQTVIDPKIQLKLTVI</sequence>
<organism evidence="1 2">
    <name type="scientific">Botryotinia calthae</name>
    <dbReference type="NCBI Taxonomy" id="38488"/>
    <lineage>
        <taxon>Eukaryota</taxon>
        <taxon>Fungi</taxon>
        <taxon>Dikarya</taxon>
        <taxon>Ascomycota</taxon>
        <taxon>Pezizomycotina</taxon>
        <taxon>Leotiomycetes</taxon>
        <taxon>Helotiales</taxon>
        <taxon>Sclerotiniaceae</taxon>
        <taxon>Botryotinia</taxon>
    </lineage>
</organism>
<dbReference type="AlphaFoldDB" id="A0A4Y8D785"/>
<protein>
    <submittedName>
        <fullName evidence="1">Uncharacterized protein</fullName>
    </submittedName>
</protein>
<comment type="caution">
    <text evidence="1">The sequence shown here is derived from an EMBL/GenBank/DDBJ whole genome shotgun (WGS) entry which is preliminary data.</text>
</comment>
<gene>
    <name evidence="1" type="ORF">BOTCAL_0116g00160</name>
</gene>
<reference evidence="1 2" key="1">
    <citation type="submission" date="2017-11" db="EMBL/GenBank/DDBJ databases">
        <title>Comparative genomics of Botrytis spp.</title>
        <authorList>
            <person name="Valero-Jimenez C.A."/>
            <person name="Tapia P."/>
            <person name="Veloso J."/>
            <person name="Silva-Moreno E."/>
            <person name="Staats M."/>
            <person name="Valdes J.H."/>
            <person name="Van Kan J.A.L."/>
        </authorList>
    </citation>
    <scope>NUCLEOTIDE SEQUENCE [LARGE SCALE GENOMIC DNA]</scope>
    <source>
        <strain evidence="1 2">MUCL2830</strain>
    </source>
</reference>
<evidence type="ECO:0000313" key="1">
    <source>
        <dbReference type="EMBL" id="TEY69468.1"/>
    </source>
</evidence>
<proteinExistence type="predicted"/>
<dbReference type="Proteomes" id="UP000297299">
    <property type="component" value="Unassembled WGS sequence"/>
</dbReference>
<name>A0A4Y8D785_9HELO</name>
<dbReference type="EMBL" id="PHWZ01000116">
    <property type="protein sequence ID" value="TEY69468.1"/>
    <property type="molecule type" value="Genomic_DNA"/>
</dbReference>